<dbReference type="SUPFAM" id="SSF51011">
    <property type="entry name" value="Glycosyl hydrolase domain"/>
    <property type="match status" value="1"/>
</dbReference>
<feature type="domain" description="DUF5110" evidence="6">
    <location>
        <begin position="735"/>
        <end position="799"/>
    </location>
</feature>
<evidence type="ECO:0000259" key="7">
    <source>
        <dbReference type="Pfam" id="PF21365"/>
    </source>
</evidence>
<dbReference type="InterPro" id="IPR025887">
    <property type="entry name" value="Glyco_hydro_31_N_dom"/>
</dbReference>
<reference evidence="8" key="2">
    <citation type="submission" date="2024-05" db="EMBL/GenBank/DDBJ databases">
        <title>Identification and characterization of horizontal gene transfer across gut microbiota members of farm animals based on homology search.</title>
        <authorList>
            <person name="Schwarzerova J."/>
            <person name="Nykrynova M."/>
            <person name="Jureckova K."/>
            <person name="Cejkova D."/>
            <person name="Rychlik I."/>
        </authorList>
    </citation>
    <scope>NUCLEOTIDE SEQUENCE</scope>
    <source>
        <strain evidence="8">84_SSukc20</strain>
    </source>
</reference>
<dbReference type="Pfam" id="PF01055">
    <property type="entry name" value="Glyco_hydro_31_2nd"/>
    <property type="match status" value="1"/>
</dbReference>
<evidence type="ECO:0000256" key="2">
    <source>
        <dbReference type="RuleBase" id="RU361185"/>
    </source>
</evidence>
<gene>
    <name evidence="8" type="ORF">QVO10_09130</name>
</gene>
<dbReference type="InterPro" id="IPR048395">
    <property type="entry name" value="Glyco_hydro_31_C"/>
</dbReference>
<dbReference type="PANTHER" id="PTHR43863:SF2">
    <property type="entry name" value="MALTASE-GLUCOAMYLASE"/>
    <property type="match status" value="1"/>
</dbReference>
<dbReference type="Gene3D" id="3.20.20.80">
    <property type="entry name" value="Glycosidases"/>
    <property type="match status" value="1"/>
</dbReference>
<evidence type="ECO:0000259" key="4">
    <source>
        <dbReference type="Pfam" id="PF01055"/>
    </source>
</evidence>
<evidence type="ECO:0000256" key="3">
    <source>
        <dbReference type="SAM" id="SignalP"/>
    </source>
</evidence>
<dbReference type="Pfam" id="PF13802">
    <property type="entry name" value="Gal_mutarotas_2"/>
    <property type="match status" value="1"/>
</dbReference>
<keyword evidence="9" id="KW-1185">Reference proteome</keyword>
<evidence type="ECO:0000259" key="5">
    <source>
        <dbReference type="Pfam" id="PF13802"/>
    </source>
</evidence>
<feature type="domain" description="Glycoside hydrolase family 31 TIM barrel" evidence="4">
    <location>
        <begin position="244"/>
        <end position="588"/>
    </location>
</feature>
<feature type="domain" description="Glycoside hydrolase family 31 N-terminal" evidence="5">
    <location>
        <begin position="43"/>
        <end position="202"/>
    </location>
</feature>
<dbReference type="Pfam" id="PF17137">
    <property type="entry name" value="DUF5110"/>
    <property type="match status" value="1"/>
</dbReference>
<protein>
    <submittedName>
        <fullName evidence="8">Glycoside hydrolase family 31 protein</fullName>
    </submittedName>
</protein>
<dbReference type="PANTHER" id="PTHR43863">
    <property type="entry name" value="HYDROLASE, PUTATIVE (AFU_ORTHOLOGUE AFUA_1G03140)-RELATED"/>
    <property type="match status" value="1"/>
</dbReference>
<keyword evidence="2" id="KW-0326">Glycosidase</keyword>
<organism evidence="8 9">
    <name type="scientific">Bacteroides gallinaceum</name>
    <dbReference type="NCBI Taxonomy" id="1462571"/>
    <lineage>
        <taxon>Bacteria</taxon>
        <taxon>Pseudomonadati</taxon>
        <taxon>Bacteroidota</taxon>
        <taxon>Bacteroidia</taxon>
        <taxon>Bacteroidales</taxon>
        <taxon>Bacteroidaceae</taxon>
        <taxon>Bacteroides</taxon>
    </lineage>
</organism>
<evidence type="ECO:0000259" key="6">
    <source>
        <dbReference type="Pfam" id="PF17137"/>
    </source>
</evidence>
<dbReference type="SUPFAM" id="SSF74650">
    <property type="entry name" value="Galactose mutarotase-like"/>
    <property type="match status" value="1"/>
</dbReference>
<dbReference type="SUPFAM" id="SSF51445">
    <property type="entry name" value="(Trans)glycosidases"/>
    <property type="match status" value="1"/>
</dbReference>
<comment type="caution">
    <text evidence="8">The sequence shown here is derived from an EMBL/GenBank/DDBJ whole genome shotgun (WGS) entry which is preliminary data.</text>
</comment>
<accession>A0ABT7X689</accession>
<dbReference type="InterPro" id="IPR051816">
    <property type="entry name" value="Glycosyl_Hydrolase_31"/>
</dbReference>
<feature type="domain" description="Glycosyl hydrolase family 31 C-terminal" evidence="7">
    <location>
        <begin position="598"/>
        <end position="638"/>
    </location>
</feature>
<proteinExistence type="inferred from homology"/>
<name>A0ABT7X689_9BACE</name>
<evidence type="ECO:0000256" key="1">
    <source>
        <dbReference type="ARBA" id="ARBA00007806"/>
    </source>
</evidence>
<dbReference type="Proteomes" id="UP001167871">
    <property type="component" value="Unassembled WGS sequence"/>
</dbReference>
<feature type="domain" description="Glycosyl hydrolase family 31 C-terminal" evidence="7">
    <location>
        <begin position="670"/>
        <end position="718"/>
    </location>
</feature>
<dbReference type="EMBL" id="JAUEII010000018">
    <property type="protein sequence ID" value="MDN0049545.1"/>
    <property type="molecule type" value="Genomic_DNA"/>
</dbReference>
<dbReference type="Gene3D" id="2.60.40.1760">
    <property type="entry name" value="glycosyl hydrolase (family 31)"/>
    <property type="match status" value="1"/>
</dbReference>
<dbReference type="InterPro" id="IPR013780">
    <property type="entry name" value="Glyco_hydro_b"/>
</dbReference>
<evidence type="ECO:0000313" key="9">
    <source>
        <dbReference type="Proteomes" id="UP001167871"/>
    </source>
</evidence>
<dbReference type="InterPro" id="IPR000322">
    <property type="entry name" value="Glyco_hydro_31_TIM"/>
</dbReference>
<evidence type="ECO:0000313" key="8">
    <source>
        <dbReference type="EMBL" id="MDN0049545.1"/>
    </source>
</evidence>
<reference evidence="8" key="1">
    <citation type="submission" date="2023-06" db="EMBL/GenBank/DDBJ databases">
        <authorList>
            <person name="Zeman M."/>
            <person name="Kubasova T."/>
            <person name="Jahodarova E."/>
            <person name="Nykrynova M."/>
            <person name="Rychlik I."/>
        </authorList>
    </citation>
    <scope>NUCLEOTIDE SEQUENCE</scope>
    <source>
        <strain evidence="8">84_SSukc20</strain>
    </source>
</reference>
<dbReference type="Pfam" id="PF21365">
    <property type="entry name" value="Glyco_hydro_31_3rd"/>
    <property type="match status" value="2"/>
</dbReference>
<dbReference type="InterPro" id="IPR011013">
    <property type="entry name" value="Gal_mutarotase_sf_dom"/>
</dbReference>
<dbReference type="CDD" id="cd14752">
    <property type="entry name" value="GH31_N"/>
    <property type="match status" value="1"/>
</dbReference>
<dbReference type="Gene3D" id="2.60.40.1180">
    <property type="entry name" value="Golgi alpha-mannosidase II"/>
    <property type="match status" value="2"/>
</dbReference>
<feature type="chain" id="PRO_5045211210" evidence="3">
    <location>
        <begin position="22"/>
        <end position="819"/>
    </location>
</feature>
<comment type="similarity">
    <text evidence="1 2">Belongs to the glycosyl hydrolase 31 family.</text>
</comment>
<dbReference type="InterPro" id="IPR017853">
    <property type="entry name" value="GH"/>
</dbReference>
<dbReference type="GO" id="GO:0016787">
    <property type="term" value="F:hydrolase activity"/>
    <property type="evidence" value="ECO:0007669"/>
    <property type="project" value="UniProtKB-KW"/>
</dbReference>
<dbReference type="CDD" id="cd06591">
    <property type="entry name" value="GH31_xylosidase_XylS"/>
    <property type="match status" value="1"/>
</dbReference>
<dbReference type="InterPro" id="IPR033403">
    <property type="entry name" value="DUF5110"/>
</dbReference>
<dbReference type="RefSeq" id="WP_301639853.1">
    <property type="nucleotide sequence ID" value="NZ_JAUEII010000018.1"/>
</dbReference>
<feature type="signal peptide" evidence="3">
    <location>
        <begin position="1"/>
        <end position="21"/>
    </location>
</feature>
<keyword evidence="3" id="KW-0732">Signal</keyword>
<sequence length="819" mass="93246">MKTFRFVGLALLLCSSGLSVAQEVSRTAHGVKLEVPGEKFSCEVQFYTPSIVRVVKYPQATMPEEKSLAVVLSPTEDIKFKVNETDDAVILKSAAVTVTLDKQEGTLSFADLQGNALLTEQGEPSFKPYQEGADKGYYRVCQAFRLDKDEAIYGLGQLQTGKMSQRNQQKYLIQSNLEDSSPFFQSVKGYGLYWDNYSPVTFTDNADGTSFDFEVGTCVDYYFMYGGNADGVIADMRELTGQVPMFPLWTYGFWQSKERYKSQDEVVGVVGKYRELGVPLDGIIQDWQYWGHNYLWNAMDFTNPLFPDPQKMLDDVHGMNAHMAISIWSSFGPATKPYRELASKDLLYDFKTWPASGTEGWPPDPEYPSGVKVYDAYSPEARDIYWKYLNDGIFKYGMDAWWMDSTDPDHLDFKPGDLDQKTYLGTFRKVRNAYPLMCVGGVYDHQRATTSDKRVFILTRSGFVGQQRYGANVWSGDVGSSWENLRKQVPAGLNFSLCGMPHWNNDIGGFFAGQYNKSWNDGTAPKNPLYQELFVRWMQFGTFTPMMRSHGADTPREIYQFGKKGELVYDAIEKMIRLRYTLLPYIYSTSWEVSHRQSTFMRALVMDFPADKQVWDMSDEYMFGKAFLVAPVLEAQYTPETVLKVDEQSGWNRDNAGKAGDETGTFDFTQKKSAPVYLPEGTVWYDFWTNEKLDGGQEFARETTLDLIPLYIKAGSIVPLGPDVQYATEKPWDVLTLCVYPGADGDFTLYEDEFDNYNYEKGAYTEIPMTWDEASRRLTIGARKGSYPGMLESRKFIVRTPDGKEKTVNYTGKKLTVKL</sequence>
<keyword evidence="2 8" id="KW-0378">Hydrolase</keyword>